<feature type="region of interest" description="Disordered" evidence="2">
    <location>
        <begin position="78"/>
        <end position="111"/>
    </location>
</feature>
<gene>
    <name evidence="4" type="ORF">Esi_0008_0236</name>
</gene>
<keyword evidence="4" id="KW-0346">Stress response</keyword>
<dbReference type="PANTHER" id="PTHR43096:SF52">
    <property type="entry name" value="DNAJ HOMOLOG 1, MITOCHONDRIAL-RELATED"/>
    <property type="match status" value="1"/>
</dbReference>
<dbReference type="OrthoDB" id="39231at2759"/>
<dbReference type="SUPFAM" id="SSF46565">
    <property type="entry name" value="Chaperone J-domain"/>
    <property type="match status" value="1"/>
</dbReference>
<dbReference type="GO" id="GO:0005737">
    <property type="term" value="C:cytoplasm"/>
    <property type="evidence" value="ECO:0007669"/>
    <property type="project" value="TreeGrafter"/>
</dbReference>
<accession>D7G772</accession>
<dbReference type="EMBL" id="FN649727">
    <property type="protein sequence ID" value="CBJ25765.1"/>
    <property type="molecule type" value="Genomic_DNA"/>
</dbReference>
<dbReference type="SMART" id="SM00271">
    <property type="entry name" value="DnaJ"/>
    <property type="match status" value="1"/>
</dbReference>
<dbReference type="CDD" id="cd06257">
    <property type="entry name" value="DnaJ"/>
    <property type="match status" value="1"/>
</dbReference>
<dbReference type="Gene3D" id="1.10.287.110">
    <property type="entry name" value="DnaJ domain"/>
    <property type="match status" value="1"/>
</dbReference>
<dbReference type="InterPro" id="IPR001623">
    <property type="entry name" value="DnaJ_domain"/>
</dbReference>
<dbReference type="PROSITE" id="PS50076">
    <property type="entry name" value="DNAJ_2"/>
    <property type="match status" value="1"/>
</dbReference>
<proteinExistence type="predicted"/>
<evidence type="ECO:0000256" key="2">
    <source>
        <dbReference type="SAM" id="MobiDB-lite"/>
    </source>
</evidence>
<dbReference type="GO" id="GO:0051082">
    <property type="term" value="F:unfolded protein binding"/>
    <property type="evidence" value="ECO:0007669"/>
    <property type="project" value="TreeGrafter"/>
</dbReference>
<dbReference type="PANTHER" id="PTHR43096">
    <property type="entry name" value="DNAJ HOMOLOG 1, MITOCHONDRIAL-RELATED"/>
    <property type="match status" value="1"/>
</dbReference>
<keyword evidence="1" id="KW-0143">Chaperone</keyword>
<name>D7G772_ECTSI</name>
<evidence type="ECO:0000259" key="3">
    <source>
        <dbReference type="PROSITE" id="PS50076"/>
    </source>
</evidence>
<organism evidence="4 5">
    <name type="scientific">Ectocarpus siliculosus</name>
    <name type="common">Brown alga</name>
    <name type="synonym">Conferva siliculosa</name>
    <dbReference type="NCBI Taxonomy" id="2880"/>
    <lineage>
        <taxon>Eukaryota</taxon>
        <taxon>Sar</taxon>
        <taxon>Stramenopiles</taxon>
        <taxon>Ochrophyta</taxon>
        <taxon>PX clade</taxon>
        <taxon>Phaeophyceae</taxon>
        <taxon>Ectocarpales</taxon>
        <taxon>Ectocarpaceae</taxon>
        <taxon>Ectocarpus</taxon>
    </lineage>
</organism>
<dbReference type="EMBL" id="FN649035">
    <property type="protein sequence ID" value="CBJ25765.1"/>
    <property type="molecule type" value="Genomic_DNA"/>
</dbReference>
<dbReference type="Pfam" id="PF00226">
    <property type="entry name" value="DnaJ"/>
    <property type="match status" value="1"/>
</dbReference>
<dbReference type="STRING" id="2880.D7G772"/>
<feature type="domain" description="J" evidence="3">
    <location>
        <begin position="9"/>
        <end position="73"/>
    </location>
</feature>
<dbReference type="PRINTS" id="PR00625">
    <property type="entry name" value="JDOMAIN"/>
</dbReference>
<keyword evidence="5" id="KW-1185">Reference proteome</keyword>
<reference evidence="4 5" key="1">
    <citation type="journal article" date="2010" name="Nature">
        <title>The Ectocarpus genome and the independent evolution of multicellularity in brown algae.</title>
        <authorList>
            <person name="Cock J.M."/>
            <person name="Sterck L."/>
            <person name="Rouze P."/>
            <person name="Scornet D."/>
            <person name="Allen A.E."/>
            <person name="Amoutzias G."/>
            <person name="Anthouard V."/>
            <person name="Artiguenave F."/>
            <person name="Aury J.M."/>
            <person name="Badger J.H."/>
            <person name="Beszteri B."/>
            <person name="Billiau K."/>
            <person name="Bonnet E."/>
            <person name="Bothwell J.H."/>
            <person name="Bowler C."/>
            <person name="Boyen C."/>
            <person name="Brownlee C."/>
            <person name="Carrano C.J."/>
            <person name="Charrier B."/>
            <person name="Cho G.Y."/>
            <person name="Coelho S.M."/>
            <person name="Collen J."/>
            <person name="Corre E."/>
            <person name="Da Silva C."/>
            <person name="Delage L."/>
            <person name="Delaroque N."/>
            <person name="Dittami S.M."/>
            <person name="Doulbeau S."/>
            <person name="Elias M."/>
            <person name="Farnham G."/>
            <person name="Gachon C.M."/>
            <person name="Gschloessl B."/>
            <person name="Heesch S."/>
            <person name="Jabbari K."/>
            <person name="Jubin C."/>
            <person name="Kawai H."/>
            <person name="Kimura K."/>
            <person name="Kloareg B."/>
            <person name="Kupper F.C."/>
            <person name="Lang D."/>
            <person name="Le Bail A."/>
            <person name="Leblanc C."/>
            <person name="Lerouge P."/>
            <person name="Lohr M."/>
            <person name="Lopez P.J."/>
            <person name="Martens C."/>
            <person name="Maumus F."/>
            <person name="Michel G."/>
            <person name="Miranda-Saavedra D."/>
            <person name="Morales J."/>
            <person name="Moreau H."/>
            <person name="Motomura T."/>
            <person name="Nagasato C."/>
            <person name="Napoli C.A."/>
            <person name="Nelson D.R."/>
            <person name="Nyvall-Collen P."/>
            <person name="Peters A.F."/>
            <person name="Pommier C."/>
            <person name="Potin P."/>
            <person name="Poulain J."/>
            <person name="Quesneville H."/>
            <person name="Read B."/>
            <person name="Rensing S.A."/>
            <person name="Ritter A."/>
            <person name="Rousvoal S."/>
            <person name="Samanta M."/>
            <person name="Samson G."/>
            <person name="Schroeder D.C."/>
            <person name="Segurens B."/>
            <person name="Strittmatter M."/>
            <person name="Tonon T."/>
            <person name="Tregear J.W."/>
            <person name="Valentin K."/>
            <person name="von Dassow P."/>
            <person name="Yamagishi T."/>
            <person name="Van de Peer Y."/>
            <person name="Wincker P."/>
        </authorList>
    </citation>
    <scope>NUCLEOTIDE SEQUENCE [LARGE SCALE GENOMIC DNA]</scope>
    <source>
        <strain evidence="5">Ec32 / CCAP1310/4</strain>
    </source>
</reference>
<evidence type="ECO:0000256" key="1">
    <source>
        <dbReference type="ARBA" id="ARBA00023186"/>
    </source>
</evidence>
<evidence type="ECO:0000313" key="5">
    <source>
        <dbReference type="Proteomes" id="UP000002630"/>
    </source>
</evidence>
<evidence type="ECO:0000313" key="4">
    <source>
        <dbReference type="EMBL" id="CBJ25765.1"/>
    </source>
</evidence>
<dbReference type="AlphaFoldDB" id="D7G772"/>
<dbReference type="InParanoid" id="D7G772"/>
<dbReference type="InterPro" id="IPR036869">
    <property type="entry name" value="J_dom_sf"/>
</dbReference>
<sequence>MKSDLFAQDHYRVLGVDRNATHETIREAYLRLVKKHHPDVSKGAQSEDQFKAIASAWEVMGDKSKRALYDERMADPAFRHRTEYRQRQGGAPGGAQRTGGRRSYAPPRGHTRMPPILRAFELATHPRVLMVGIPLACVVSL</sequence>
<protein>
    <submittedName>
        <fullName evidence="4">Heat shock protein 40 like protein/ DnaJ domain containing protein</fullName>
    </submittedName>
</protein>
<dbReference type="GO" id="GO:0042026">
    <property type="term" value="P:protein refolding"/>
    <property type="evidence" value="ECO:0007669"/>
    <property type="project" value="TreeGrafter"/>
</dbReference>
<dbReference type="eggNOG" id="KOG0715">
    <property type="taxonomic scope" value="Eukaryota"/>
</dbReference>
<dbReference type="Proteomes" id="UP000002630">
    <property type="component" value="Linkage Group LG02"/>
</dbReference>